<dbReference type="STRING" id="1122169.Lsha_2004"/>
<dbReference type="Proteomes" id="UP000054600">
    <property type="component" value="Unassembled WGS sequence"/>
</dbReference>
<accession>A0A0W0YQE5</accession>
<dbReference type="PATRIC" id="fig|1122169.6.peg.2289"/>
<gene>
    <name evidence="1" type="ORF">Lsha_2004</name>
</gene>
<name>A0A0W0YQE5_9GAMM</name>
<proteinExistence type="predicted"/>
<dbReference type="eggNOG" id="COG3185">
    <property type="taxonomic scope" value="Bacteria"/>
</dbReference>
<evidence type="ECO:0000313" key="1">
    <source>
        <dbReference type="EMBL" id="KTD59077.1"/>
    </source>
</evidence>
<dbReference type="EMBL" id="LNYW01000051">
    <property type="protein sequence ID" value="KTD59077.1"/>
    <property type="molecule type" value="Genomic_DNA"/>
</dbReference>
<reference evidence="1 2" key="1">
    <citation type="submission" date="2015-11" db="EMBL/GenBank/DDBJ databases">
        <title>Genomic analysis of 38 Legionella species identifies large and diverse effector repertoires.</title>
        <authorList>
            <person name="Burstein D."/>
            <person name="Amaro F."/>
            <person name="Zusman T."/>
            <person name="Lifshitz Z."/>
            <person name="Cohen O."/>
            <person name="Gilbert J.A."/>
            <person name="Pupko T."/>
            <person name="Shuman H.A."/>
            <person name="Segal G."/>
        </authorList>
    </citation>
    <scope>NUCLEOTIDE SEQUENCE [LARGE SCALE GENOMIC DNA]</scope>
    <source>
        <strain evidence="1 2">ATCC 49655</strain>
    </source>
</reference>
<organism evidence="1 2">
    <name type="scientific">Legionella shakespearei DSM 23087</name>
    <dbReference type="NCBI Taxonomy" id="1122169"/>
    <lineage>
        <taxon>Bacteria</taxon>
        <taxon>Pseudomonadati</taxon>
        <taxon>Pseudomonadota</taxon>
        <taxon>Gammaproteobacteria</taxon>
        <taxon>Legionellales</taxon>
        <taxon>Legionellaceae</taxon>
        <taxon>Legionella</taxon>
    </lineage>
</organism>
<comment type="caution">
    <text evidence="1">The sequence shown here is derived from an EMBL/GenBank/DDBJ whole genome shotgun (WGS) entry which is preliminary data.</text>
</comment>
<evidence type="ECO:0000313" key="2">
    <source>
        <dbReference type="Proteomes" id="UP000054600"/>
    </source>
</evidence>
<protein>
    <submittedName>
        <fullName evidence="1">Uncharacterized protein</fullName>
    </submittedName>
</protein>
<keyword evidence="2" id="KW-1185">Reference proteome</keyword>
<dbReference type="AlphaFoldDB" id="A0A0W0YQE5"/>
<sequence>METPSRSRHKAKNLCQCFETAQKAAPPQHERIVRVQKSYGVVQNRCELEIRVLLAPPTHRPVRAEEGWEPRLEAYSGQKTLQCFEAEQKGHAASARTDFANTTMLVHPELTLMCIINNSDFTQCKFSENTMINPLKYKPKGDKQNSEYFHEYKTKILERRLASGLEELYGDMCAVLVQVQTGDAINYLKELYYMTPYRYARSYISDTHKFYCLENTKDSPAFIILEPLDPNFRDDITRLNKMYPNSREKFNARYVGEIYHCKHKDEIRKILTSHNFYFADPGMTENKFYCSKAIHFTRLSDFTYNSVGYMDASIFDYDSLELGQRFYLTKEQERILDAEDKISHDNGTRSLLKGIDHMATRILAGEREDAILEFLCLSRYYFWGAYNIYDMNSSTNVNRNPHGHDIRSPAKVFTANNTPFMVNSFENLPMPTETFVRNYGRRMHHIAYEVKDGDHASGKKNIDYVVETLRDDMNIEFLAQVFGACTDTPDLKQIFSKHSQYSLLITEYVERCHGFDGFFTKENVAALTEAASLDETLALHHKKESIIGD</sequence>